<feature type="compositionally biased region" description="Acidic residues" evidence="1">
    <location>
        <begin position="590"/>
        <end position="623"/>
    </location>
</feature>
<evidence type="ECO:0000256" key="1">
    <source>
        <dbReference type="SAM" id="MobiDB-lite"/>
    </source>
</evidence>
<feature type="compositionally biased region" description="Basic and acidic residues" evidence="1">
    <location>
        <begin position="757"/>
        <end position="791"/>
    </location>
</feature>
<feature type="region of interest" description="Disordered" evidence="1">
    <location>
        <begin position="518"/>
        <end position="555"/>
    </location>
</feature>
<reference evidence="2" key="1">
    <citation type="submission" date="2014-11" db="EMBL/GenBank/DDBJ databases">
        <authorList>
            <person name="Otto D Thomas"/>
            <person name="Naeem Raeece"/>
        </authorList>
    </citation>
    <scope>NUCLEOTIDE SEQUENCE</scope>
</reference>
<feature type="compositionally biased region" description="Basic and acidic residues" evidence="1">
    <location>
        <begin position="248"/>
        <end position="265"/>
    </location>
</feature>
<evidence type="ECO:0000313" key="2">
    <source>
        <dbReference type="EMBL" id="CEM50575.1"/>
    </source>
</evidence>
<feature type="region of interest" description="Disordered" evidence="1">
    <location>
        <begin position="124"/>
        <end position="167"/>
    </location>
</feature>
<feature type="compositionally biased region" description="Polar residues" evidence="1">
    <location>
        <begin position="158"/>
        <end position="167"/>
    </location>
</feature>
<dbReference type="EMBL" id="CDMZ01004701">
    <property type="protein sequence ID" value="CEM50575.1"/>
    <property type="molecule type" value="Genomic_DNA"/>
</dbReference>
<sequence length="984" mass="105493">MPVCLHHSMKIGVCVRDLDIVRVLPQLLSSRDPSFQGETGPGREDTDPSDSPPPSPYRFAVSHLILKEPQTDTCTHTKKELCRVPELSPAVDLSQKGEIGGGAVPWGAEAPVSFSLAAPASVSASAPAREPAKANLADTAVSREKTDGEEIKEENQKGKGTSDQNQTLAYPNSASVALGFLCASVGPHPQHQQDQQREERVGKSSLDFLRGLGELLPVLSEVCVTVKMPAQTDLWPLSRTFQKEIRDLSQAEGGKPEESQQRHTDSSASSGPETQKGRSSCVRESWEHTRGSASSSFSRTNPDLSFLTSALKLSRRGCGLKVSCLLILPDLSIEHLLKTDEGVKGASQDVRRDSVRIGESRQKTRGEGAGAHDHESVTPEPVNGFGFSHLLLQEVLSAIASGFDSVWVDISSIALSWACPSPSSLPSSSSSSSLFEERKIKIKEGFASLLGNALEASRAASVPLSLFVSVPEKIPVNLERGSASRSETETEAFLGCLAALFSLGTRVGFESLIVDFSGSPQRRKGKSGGGGTDVDLDGDRQSTPEGKPSDPEDYRPFLDLLFESLNGMSVDFEEAKEEGGGGSSLRRCEDEEGDSEGEGGEEKEGEEEGEGDEDVQEDDDESEGSSSESSTTVAEGHRFSLSIDASGPGGSFLKTHEVSEGLGGVCSPEDSSGCSASSTLAAVGGLLARCVASVGRPRLFHMSASSLPGQIRTLSVSGEIVEEGGNKNQTLEHMGEVRACPEAAVEGQTRKRELWKAPWEMEEKDSDDGSRVKRSRKEEKEKVELKDRVDTSEGASDGASLPRESAPAGLRITFPRPLSVGSLLSLLSSLTPFPSSDVFVRERRENYPLIPLRSWVYIWYEEDGGLGWTSVADGIQIAELPGEEGGGASRRAEEGDGEDEKGEQKGAVEDVNMEGEGNAMPSKDKKRIMIYTCQGTDQSVNAMVSTTQGLESLCEFVSRKGRILPSNSGIRWAKDEILEAWMNI</sequence>
<organism evidence="2">
    <name type="scientific">Chromera velia CCMP2878</name>
    <dbReference type="NCBI Taxonomy" id="1169474"/>
    <lineage>
        <taxon>Eukaryota</taxon>
        <taxon>Sar</taxon>
        <taxon>Alveolata</taxon>
        <taxon>Colpodellida</taxon>
        <taxon>Chromeraceae</taxon>
        <taxon>Chromera</taxon>
    </lineage>
</organism>
<feature type="region of interest" description="Disordered" evidence="1">
    <location>
        <begin position="757"/>
        <end position="805"/>
    </location>
</feature>
<dbReference type="AlphaFoldDB" id="A0A0G4I176"/>
<dbReference type="VEuPathDB" id="CryptoDB:Cvel_2"/>
<feature type="compositionally biased region" description="Basic and acidic residues" evidence="1">
    <location>
        <begin position="344"/>
        <end position="377"/>
    </location>
</feature>
<feature type="region of interest" description="Disordered" evidence="1">
    <location>
        <begin position="30"/>
        <end position="56"/>
    </location>
</feature>
<feature type="region of interest" description="Disordered" evidence="1">
    <location>
        <begin position="344"/>
        <end position="378"/>
    </location>
</feature>
<feature type="region of interest" description="Disordered" evidence="1">
    <location>
        <begin position="880"/>
        <end position="921"/>
    </location>
</feature>
<feature type="region of interest" description="Disordered" evidence="1">
    <location>
        <begin position="574"/>
        <end position="655"/>
    </location>
</feature>
<proteinExistence type="predicted"/>
<feature type="compositionally biased region" description="Basic and acidic residues" evidence="1">
    <location>
        <begin position="141"/>
        <end position="157"/>
    </location>
</feature>
<feature type="region of interest" description="Disordered" evidence="1">
    <location>
        <begin position="248"/>
        <end position="285"/>
    </location>
</feature>
<gene>
    <name evidence="2" type="ORF">Cvel_2</name>
</gene>
<feature type="compositionally biased region" description="Basic and acidic residues" evidence="1">
    <location>
        <begin position="537"/>
        <end position="555"/>
    </location>
</feature>
<accession>A0A0G4I176</accession>
<protein>
    <submittedName>
        <fullName evidence="2">Uncharacterized protein</fullName>
    </submittedName>
</protein>
<name>A0A0G4I176_9ALVE</name>